<proteinExistence type="predicted"/>
<dbReference type="InterPro" id="IPR001647">
    <property type="entry name" value="HTH_TetR"/>
</dbReference>
<keyword evidence="2 4" id="KW-0238">DNA-binding</keyword>
<dbReference type="PANTHER" id="PTHR30055">
    <property type="entry name" value="HTH-TYPE TRANSCRIPTIONAL REGULATOR RUTR"/>
    <property type="match status" value="1"/>
</dbReference>
<dbReference type="AlphaFoldDB" id="A0A0U3T2N8"/>
<evidence type="ECO:0000256" key="5">
    <source>
        <dbReference type="SAM" id="MobiDB-lite"/>
    </source>
</evidence>
<dbReference type="SUPFAM" id="SSF48498">
    <property type="entry name" value="Tetracyclin repressor-like, C-terminal domain"/>
    <property type="match status" value="1"/>
</dbReference>
<dbReference type="InterPro" id="IPR036271">
    <property type="entry name" value="Tet_transcr_reg_TetR-rel_C_sf"/>
</dbReference>
<dbReference type="Gene3D" id="1.10.10.60">
    <property type="entry name" value="Homeodomain-like"/>
    <property type="match status" value="1"/>
</dbReference>
<dbReference type="KEGG" id="aer:AERYTH_09520"/>
<gene>
    <name evidence="7" type="ORF">AERYTH_09520</name>
</gene>
<feature type="region of interest" description="Disordered" evidence="5">
    <location>
        <begin position="1"/>
        <end position="25"/>
    </location>
</feature>
<dbReference type="GO" id="GO:0000976">
    <property type="term" value="F:transcription cis-regulatory region binding"/>
    <property type="evidence" value="ECO:0007669"/>
    <property type="project" value="TreeGrafter"/>
</dbReference>
<evidence type="ECO:0000313" key="7">
    <source>
        <dbReference type="EMBL" id="ALX04920.1"/>
    </source>
</evidence>
<dbReference type="EMBL" id="CP011502">
    <property type="protein sequence ID" value="ALX04920.1"/>
    <property type="molecule type" value="Genomic_DNA"/>
</dbReference>
<dbReference type="STRING" id="2041.AERYTH_09520"/>
<keyword evidence="1" id="KW-0805">Transcription regulation</keyword>
<keyword evidence="3" id="KW-0804">Transcription</keyword>
<accession>A0A0U3T2N8</accession>
<evidence type="ECO:0000256" key="2">
    <source>
        <dbReference type="ARBA" id="ARBA00023125"/>
    </source>
</evidence>
<organism evidence="7 8">
    <name type="scientific">Aeromicrobium erythreum</name>
    <dbReference type="NCBI Taxonomy" id="2041"/>
    <lineage>
        <taxon>Bacteria</taxon>
        <taxon>Bacillati</taxon>
        <taxon>Actinomycetota</taxon>
        <taxon>Actinomycetes</taxon>
        <taxon>Propionibacteriales</taxon>
        <taxon>Nocardioidaceae</taxon>
        <taxon>Aeromicrobium</taxon>
    </lineage>
</organism>
<dbReference type="PANTHER" id="PTHR30055:SF234">
    <property type="entry name" value="HTH-TYPE TRANSCRIPTIONAL REGULATOR BETI"/>
    <property type="match status" value="1"/>
</dbReference>
<dbReference type="InterPro" id="IPR009057">
    <property type="entry name" value="Homeodomain-like_sf"/>
</dbReference>
<dbReference type="InterPro" id="IPR050109">
    <property type="entry name" value="HTH-type_TetR-like_transc_reg"/>
</dbReference>
<dbReference type="Proteomes" id="UP000067689">
    <property type="component" value="Chromosome"/>
</dbReference>
<dbReference type="OrthoDB" id="8654052at2"/>
<dbReference type="Pfam" id="PF00440">
    <property type="entry name" value="TetR_N"/>
    <property type="match status" value="1"/>
</dbReference>
<dbReference type="SUPFAM" id="SSF46689">
    <property type="entry name" value="Homeodomain-like"/>
    <property type="match status" value="1"/>
</dbReference>
<keyword evidence="8" id="KW-1185">Reference proteome</keyword>
<evidence type="ECO:0000256" key="1">
    <source>
        <dbReference type="ARBA" id="ARBA00023015"/>
    </source>
</evidence>
<protein>
    <submittedName>
        <fullName evidence="7">TetR family transcriptional regulator</fullName>
    </submittedName>
</protein>
<reference evidence="7 8" key="1">
    <citation type="journal article" date="1991" name="Int. J. Syst. Bacteriol.">
        <title>Description of the erythromycin-producing bacterium Arthrobacter sp. strain NRRL B-3381 as Aeromicrobium erythreum gen. nov., sp. nov.</title>
        <authorList>
            <person name="Miller E.S."/>
            <person name="Woese C.R."/>
            <person name="Brenner S."/>
        </authorList>
    </citation>
    <scope>NUCLEOTIDE SEQUENCE [LARGE SCALE GENOMIC DNA]</scope>
    <source>
        <strain evidence="7 8">AR18</strain>
    </source>
</reference>
<evidence type="ECO:0000256" key="3">
    <source>
        <dbReference type="ARBA" id="ARBA00023163"/>
    </source>
</evidence>
<evidence type="ECO:0000313" key="8">
    <source>
        <dbReference type="Proteomes" id="UP000067689"/>
    </source>
</evidence>
<sequence length="233" mass="25155">MSVSEPEADSPAPPAVRPRTAERRAERSREIVAATRALFDERGVREAQIEDIARAVGINRAIIYRHFSSKEELFAVTLLGYLTELDAALAPGDDPDLGAAERLELLVRAFFGYGLEHPAFVDCAQTLLRRRGTELMEEVSEDVMIRLGTGMSACLGHVVGVLEDGTRTGDFAVADPHLLANVLYTQGLGALNLAHLQLSVRRHISGLPVVDPVGTDDLLAHLLRGALAMARGA</sequence>
<name>A0A0U3T2N8_9ACTN</name>
<feature type="domain" description="HTH tetR-type" evidence="6">
    <location>
        <begin position="25"/>
        <end position="85"/>
    </location>
</feature>
<dbReference type="PATRIC" id="fig|2041.4.peg.1990"/>
<dbReference type="GO" id="GO:0003700">
    <property type="term" value="F:DNA-binding transcription factor activity"/>
    <property type="evidence" value="ECO:0007669"/>
    <property type="project" value="TreeGrafter"/>
</dbReference>
<dbReference type="Gene3D" id="1.10.357.10">
    <property type="entry name" value="Tetracycline Repressor, domain 2"/>
    <property type="match status" value="1"/>
</dbReference>
<dbReference type="PROSITE" id="PS50977">
    <property type="entry name" value="HTH_TETR_2"/>
    <property type="match status" value="1"/>
</dbReference>
<evidence type="ECO:0000259" key="6">
    <source>
        <dbReference type="PROSITE" id="PS50977"/>
    </source>
</evidence>
<feature type="DNA-binding region" description="H-T-H motif" evidence="4">
    <location>
        <begin position="48"/>
        <end position="67"/>
    </location>
</feature>
<dbReference type="RefSeq" id="WP_067857753.1">
    <property type="nucleotide sequence ID" value="NZ_CP011502.1"/>
</dbReference>
<evidence type="ECO:0000256" key="4">
    <source>
        <dbReference type="PROSITE-ProRule" id="PRU00335"/>
    </source>
</evidence>
<dbReference type="PRINTS" id="PR00455">
    <property type="entry name" value="HTHTETR"/>
</dbReference>